<keyword evidence="2" id="KW-1185">Reference proteome</keyword>
<evidence type="ECO:0000313" key="1">
    <source>
        <dbReference type="EMBL" id="WQF88196.1"/>
    </source>
</evidence>
<dbReference type="EMBL" id="CP137313">
    <property type="protein sequence ID" value="WQF88196.1"/>
    <property type="molecule type" value="Genomic_DNA"/>
</dbReference>
<accession>A0AAX4IY86</accession>
<dbReference type="KEGG" id="cdet:87949710"/>
<organism evidence="1 2">
    <name type="scientific">Colletotrichum destructivum</name>
    <dbReference type="NCBI Taxonomy" id="34406"/>
    <lineage>
        <taxon>Eukaryota</taxon>
        <taxon>Fungi</taxon>
        <taxon>Dikarya</taxon>
        <taxon>Ascomycota</taxon>
        <taxon>Pezizomycotina</taxon>
        <taxon>Sordariomycetes</taxon>
        <taxon>Hypocreomycetidae</taxon>
        <taxon>Glomerellales</taxon>
        <taxon>Glomerellaceae</taxon>
        <taxon>Colletotrichum</taxon>
        <taxon>Colletotrichum destructivum species complex</taxon>
    </lineage>
</organism>
<name>A0AAX4IY86_9PEZI</name>
<dbReference type="AlphaFoldDB" id="A0AAX4IY86"/>
<evidence type="ECO:0000313" key="2">
    <source>
        <dbReference type="Proteomes" id="UP001322277"/>
    </source>
</evidence>
<dbReference type="GeneID" id="87949710"/>
<dbReference type="Proteomes" id="UP001322277">
    <property type="component" value="Chromosome 9"/>
</dbReference>
<protein>
    <submittedName>
        <fullName evidence="1">Uncharacterized protein</fullName>
    </submittedName>
</protein>
<dbReference type="RefSeq" id="XP_062785417.1">
    <property type="nucleotide sequence ID" value="XM_062929366.1"/>
</dbReference>
<gene>
    <name evidence="1" type="ORF">CDEST_13210</name>
</gene>
<proteinExistence type="predicted"/>
<sequence length="239" mass="26880">MLDCFLAAHLLCAAHPPYGLDSFFYSSHYLIPFSFSFFFFAEPDLAIRLRALPMPRLPRHGRIAHCVYICYSLPAPTLSTIIILPPRQRFVYCRPLRIGLTPVAILICSCGRRPSSTKELSSSIDKALCAQHINSRCLIPCICQGRKRALNPLQFATPWGLRSLPCCKQTDIRFFSSLSLFFLSIGLTRPFNRIVTRLLSLSTDSRCDGRGPPSQVPSRLCPAAPFHYSQATVRSWPCL</sequence>
<reference evidence="2" key="1">
    <citation type="journal article" date="2023" name="bioRxiv">
        <title>Complete genome of the Medicago anthracnose fungus, Colletotrichum destructivum, reveals a mini-chromosome-like region within a core chromosome.</title>
        <authorList>
            <person name="Lapalu N."/>
            <person name="Simon A."/>
            <person name="Lu A."/>
            <person name="Plaumann P.-L."/>
            <person name="Amselem J."/>
            <person name="Pigne S."/>
            <person name="Auger A."/>
            <person name="Koch C."/>
            <person name="Dallery J.-F."/>
            <person name="O'Connell R.J."/>
        </authorList>
    </citation>
    <scope>NUCLEOTIDE SEQUENCE [LARGE SCALE GENOMIC DNA]</scope>
    <source>
        <strain evidence="2">CBS 520.97</strain>
    </source>
</reference>